<protein>
    <submittedName>
        <fullName evidence="1">Uncharacterized protein</fullName>
    </submittedName>
</protein>
<sequence>MSSHVFASVGFAAHSKIELARAVPARVLGSRSPAESLICLPVTVHLQAWTEARAAVLAAATLSKPPPPPDDVQPRRAVALAVAAASRRRH</sequence>
<name>Q6K2X0_ORYSJ</name>
<organism evidence="1 2">
    <name type="scientific">Oryza sativa subsp. japonica</name>
    <name type="common">Rice</name>
    <dbReference type="NCBI Taxonomy" id="39947"/>
    <lineage>
        <taxon>Eukaryota</taxon>
        <taxon>Viridiplantae</taxon>
        <taxon>Streptophyta</taxon>
        <taxon>Embryophyta</taxon>
        <taxon>Tracheophyta</taxon>
        <taxon>Spermatophyta</taxon>
        <taxon>Magnoliopsida</taxon>
        <taxon>Liliopsida</taxon>
        <taxon>Poales</taxon>
        <taxon>Poaceae</taxon>
        <taxon>BOP clade</taxon>
        <taxon>Oryzoideae</taxon>
        <taxon>Oryzeae</taxon>
        <taxon>Oryzinae</taxon>
        <taxon>Oryza</taxon>
        <taxon>Oryza sativa</taxon>
    </lineage>
</organism>
<accession>Q6K2X0</accession>
<dbReference type="AlphaFoldDB" id="Q6K2X0"/>
<reference evidence="2" key="2">
    <citation type="journal article" date="2008" name="Nucleic Acids Res.">
        <title>The rice annotation project database (RAP-DB): 2008 update.</title>
        <authorList>
            <consortium name="The rice annotation project (RAP)"/>
        </authorList>
    </citation>
    <scope>GENOME REANNOTATION</scope>
    <source>
        <strain evidence="2">cv. Nipponbare</strain>
    </source>
</reference>
<evidence type="ECO:0000313" key="2">
    <source>
        <dbReference type="Proteomes" id="UP000000763"/>
    </source>
</evidence>
<gene>
    <name evidence="1" type="primary">OJ1512_E04.16</name>
</gene>
<reference evidence="2" key="1">
    <citation type="journal article" date="2005" name="Nature">
        <title>The map-based sequence of the rice genome.</title>
        <authorList>
            <consortium name="International rice genome sequencing project (IRGSP)"/>
            <person name="Matsumoto T."/>
            <person name="Wu J."/>
            <person name="Kanamori H."/>
            <person name="Katayose Y."/>
            <person name="Fujisawa M."/>
            <person name="Namiki N."/>
            <person name="Mizuno H."/>
            <person name="Yamamoto K."/>
            <person name="Antonio B.A."/>
            <person name="Baba T."/>
            <person name="Sakata K."/>
            <person name="Nagamura Y."/>
            <person name="Aoki H."/>
            <person name="Arikawa K."/>
            <person name="Arita K."/>
            <person name="Bito T."/>
            <person name="Chiden Y."/>
            <person name="Fujitsuka N."/>
            <person name="Fukunaka R."/>
            <person name="Hamada M."/>
            <person name="Harada C."/>
            <person name="Hayashi A."/>
            <person name="Hijishita S."/>
            <person name="Honda M."/>
            <person name="Hosokawa S."/>
            <person name="Ichikawa Y."/>
            <person name="Idonuma A."/>
            <person name="Iijima M."/>
            <person name="Ikeda M."/>
            <person name="Ikeno M."/>
            <person name="Ito K."/>
            <person name="Ito S."/>
            <person name="Ito T."/>
            <person name="Ito Y."/>
            <person name="Ito Y."/>
            <person name="Iwabuchi A."/>
            <person name="Kamiya K."/>
            <person name="Karasawa W."/>
            <person name="Kurita K."/>
            <person name="Katagiri S."/>
            <person name="Kikuta A."/>
            <person name="Kobayashi H."/>
            <person name="Kobayashi N."/>
            <person name="Machita K."/>
            <person name="Maehara T."/>
            <person name="Masukawa M."/>
            <person name="Mizubayashi T."/>
            <person name="Mukai Y."/>
            <person name="Nagasaki H."/>
            <person name="Nagata Y."/>
            <person name="Naito S."/>
            <person name="Nakashima M."/>
            <person name="Nakama Y."/>
            <person name="Nakamichi Y."/>
            <person name="Nakamura M."/>
            <person name="Meguro A."/>
            <person name="Negishi M."/>
            <person name="Ohta I."/>
            <person name="Ohta T."/>
            <person name="Okamoto M."/>
            <person name="Ono N."/>
            <person name="Saji S."/>
            <person name="Sakaguchi M."/>
            <person name="Sakai K."/>
            <person name="Shibata M."/>
            <person name="Shimokawa T."/>
            <person name="Song J."/>
            <person name="Takazaki Y."/>
            <person name="Terasawa K."/>
            <person name="Tsugane M."/>
            <person name="Tsuji K."/>
            <person name="Ueda S."/>
            <person name="Waki K."/>
            <person name="Yamagata H."/>
            <person name="Yamamoto M."/>
            <person name="Yamamoto S."/>
            <person name="Yamane H."/>
            <person name="Yoshiki S."/>
            <person name="Yoshihara R."/>
            <person name="Yukawa K."/>
            <person name="Zhong H."/>
            <person name="Yano M."/>
            <person name="Yuan Q."/>
            <person name="Ouyang S."/>
            <person name="Liu J."/>
            <person name="Jones K.M."/>
            <person name="Gansberger K."/>
            <person name="Moffat K."/>
            <person name="Hill J."/>
            <person name="Bera J."/>
            <person name="Fadrosh D."/>
            <person name="Jin S."/>
            <person name="Johri S."/>
            <person name="Kim M."/>
            <person name="Overton L."/>
            <person name="Reardon M."/>
            <person name="Tsitrin T."/>
            <person name="Vuong H."/>
            <person name="Weaver B."/>
            <person name="Ciecko A."/>
            <person name="Tallon L."/>
            <person name="Jackson J."/>
            <person name="Pai G."/>
            <person name="Aken S.V."/>
            <person name="Utterback T."/>
            <person name="Reidmuller S."/>
            <person name="Feldblyum T."/>
            <person name="Hsiao J."/>
            <person name="Zismann V."/>
            <person name="Iobst S."/>
            <person name="de Vazeille A.R."/>
            <person name="Buell C.R."/>
            <person name="Ying K."/>
            <person name="Li Y."/>
            <person name="Lu T."/>
            <person name="Huang Y."/>
            <person name="Zhao Q."/>
            <person name="Feng Q."/>
            <person name="Zhang L."/>
            <person name="Zhu J."/>
            <person name="Weng Q."/>
            <person name="Mu J."/>
            <person name="Lu Y."/>
            <person name="Fan D."/>
            <person name="Liu Y."/>
            <person name="Guan J."/>
            <person name="Zhang Y."/>
            <person name="Yu S."/>
            <person name="Liu X."/>
            <person name="Zhang Y."/>
            <person name="Hong G."/>
            <person name="Han B."/>
            <person name="Choisne N."/>
            <person name="Demange N."/>
            <person name="Orjeda G."/>
            <person name="Samain S."/>
            <person name="Cattolico L."/>
            <person name="Pelletier E."/>
            <person name="Couloux A."/>
            <person name="Segurens B."/>
            <person name="Wincker P."/>
            <person name="D'Hont A."/>
            <person name="Scarpelli C."/>
            <person name="Weissenbach J."/>
            <person name="Salanoubat M."/>
            <person name="Quetier F."/>
            <person name="Yu Y."/>
            <person name="Kim H.R."/>
            <person name="Rambo T."/>
            <person name="Currie J."/>
            <person name="Collura K."/>
            <person name="Luo M."/>
            <person name="Yang T."/>
            <person name="Ammiraju J.S.S."/>
            <person name="Engler F."/>
            <person name="Soderlund C."/>
            <person name="Wing R.A."/>
            <person name="Palmer L.E."/>
            <person name="de la Bastide M."/>
            <person name="Spiegel L."/>
            <person name="Nascimento L."/>
            <person name="Zutavern T."/>
            <person name="O'Shaughnessy A."/>
            <person name="Dike S."/>
            <person name="Dedhia N."/>
            <person name="Preston R."/>
            <person name="Balija V."/>
            <person name="McCombie W.R."/>
            <person name="Chow T."/>
            <person name="Chen H."/>
            <person name="Chung M."/>
            <person name="Chen C."/>
            <person name="Shaw J."/>
            <person name="Wu H."/>
            <person name="Hsiao K."/>
            <person name="Chao Y."/>
            <person name="Chu M."/>
            <person name="Cheng C."/>
            <person name="Hour A."/>
            <person name="Lee P."/>
            <person name="Lin S."/>
            <person name="Lin Y."/>
            <person name="Liou J."/>
            <person name="Liu S."/>
            <person name="Hsing Y."/>
            <person name="Raghuvanshi S."/>
            <person name="Mohanty A."/>
            <person name="Bharti A.K."/>
            <person name="Gaur A."/>
            <person name="Gupta V."/>
            <person name="Kumar D."/>
            <person name="Ravi V."/>
            <person name="Vij S."/>
            <person name="Kapur A."/>
            <person name="Khurana P."/>
            <person name="Khurana P."/>
            <person name="Khurana J.P."/>
            <person name="Tyagi A.K."/>
            <person name="Gaikwad K."/>
            <person name="Singh A."/>
            <person name="Dalal V."/>
            <person name="Srivastava S."/>
            <person name="Dixit A."/>
            <person name="Pal A.K."/>
            <person name="Ghazi I.A."/>
            <person name="Yadav M."/>
            <person name="Pandit A."/>
            <person name="Bhargava A."/>
            <person name="Sureshbabu K."/>
            <person name="Batra K."/>
            <person name="Sharma T.R."/>
            <person name="Mohapatra T."/>
            <person name="Singh N.K."/>
            <person name="Messing J."/>
            <person name="Nelson A.B."/>
            <person name="Fuks G."/>
            <person name="Kavchok S."/>
            <person name="Keizer G."/>
            <person name="Linton E."/>
            <person name="Llaca V."/>
            <person name="Song R."/>
            <person name="Tanyolac B."/>
            <person name="Young S."/>
            <person name="Ho-Il K."/>
            <person name="Hahn J.H."/>
            <person name="Sangsakoo G."/>
            <person name="Vanavichit A."/>
            <person name="de Mattos Luiz.A.T."/>
            <person name="Zimmer P.D."/>
            <person name="Malone G."/>
            <person name="Dellagostin O."/>
            <person name="de Oliveira A.C."/>
            <person name="Bevan M."/>
            <person name="Bancroft I."/>
            <person name="Minx P."/>
            <person name="Cordum H."/>
            <person name="Wilson R."/>
            <person name="Cheng Z."/>
            <person name="Jin W."/>
            <person name="Jiang J."/>
            <person name="Leong S.A."/>
            <person name="Iwama H."/>
            <person name="Gojobori T."/>
            <person name="Itoh T."/>
            <person name="Niimura Y."/>
            <person name="Fujii Y."/>
            <person name="Habara T."/>
            <person name="Sakai H."/>
            <person name="Sato Y."/>
            <person name="Wilson G."/>
            <person name="Kumar K."/>
            <person name="McCouch S."/>
            <person name="Juretic N."/>
            <person name="Hoen D."/>
            <person name="Wright S."/>
            <person name="Bruskiewich R."/>
            <person name="Bureau T."/>
            <person name="Miyao A."/>
            <person name="Hirochika H."/>
            <person name="Nishikawa T."/>
            <person name="Kadowaki K."/>
            <person name="Sugiura M."/>
            <person name="Burr B."/>
            <person name="Sasaki T."/>
        </authorList>
    </citation>
    <scope>NUCLEOTIDE SEQUENCE [LARGE SCALE GENOMIC DNA]</scope>
    <source>
        <strain evidence="2">cv. Nipponbare</strain>
    </source>
</reference>
<dbReference type="EMBL" id="AP005744">
    <property type="protein sequence ID" value="BAD20017.1"/>
    <property type="molecule type" value="Genomic_DNA"/>
</dbReference>
<dbReference type="Proteomes" id="UP000000763">
    <property type="component" value="Chromosome 9"/>
</dbReference>
<proteinExistence type="predicted"/>
<evidence type="ECO:0000313" key="1">
    <source>
        <dbReference type="EMBL" id="BAD20017.1"/>
    </source>
</evidence>